<evidence type="ECO:0000313" key="2">
    <source>
        <dbReference type="Proteomes" id="UP001215280"/>
    </source>
</evidence>
<keyword evidence="2" id="KW-1185">Reference proteome</keyword>
<reference evidence="1" key="1">
    <citation type="submission" date="2023-03" db="EMBL/GenBank/DDBJ databases">
        <title>Massive genome expansion in bonnet fungi (Mycena s.s.) driven by repeated elements and novel gene families across ecological guilds.</title>
        <authorList>
            <consortium name="Lawrence Berkeley National Laboratory"/>
            <person name="Harder C.B."/>
            <person name="Miyauchi S."/>
            <person name="Viragh M."/>
            <person name="Kuo A."/>
            <person name="Thoen E."/>
            <person name="Andreopoulos B."/>
            <person name="Lu D."/>
            <person name="Skrede I."/>
            <person name="Drula E."/>
            <person name="Henrissat B."/>
            <person name="Morin E."/>
            <person name="Kohler A."/>
            <person name="Barry K."/>
            <person name="LaButti K."/>
            <person name="Morin E."/>
            <person name="Salamov A."/>
            <person name="Lipzen A."/>
            <person name="Mereny Z."/>
            <person name="Hegedus B."/>
            <person name="Baldrian P."/>
            <person name="Stursova M."/>
            <person name="Weitz H."/>
            <person name="Taylor A."/>
            <person name="Grigoriev I.V."/>
            <person name="Nagy L.G."/>
            <person name="Martin F."/>
            <person name="Kauserud H."/>
        </authorList>
    </citation>
    <scope>NUCLEOTIDE SEQUENCE</scope>
    <source>
        <strain evidence="1">CBHHK188m</strain>
    </source>
</reference>
<evidence type="ECO:0000313" key="1">
    <source>
        <dbReference type="EMBL" id="KAJ7747666.1"/>
    </source>
</evidence>
<name>A0AAD7IS31_9AGAR</name>
<feature type="non-terminal residue" evidence="1">
    <location>
        <position position="1"/>
    </location>
</feature>
<dbReference type="Proteomes" id="UP001215280">
    <property type="component" value="Unassembled WGS sequence"/>
</dbReference>
<gene>
    <name evidence="1" type="ORF">DFH07DRAFT_830897</name>
</gene>
<accession>A0AAD7IS31</accession>
<organism evidence="1 2">
    <name type="scientific">Mycena maculata</name>
    <dbReference type="NCBI Taxonomy" id="230809"/>
    <lineage>
        <taxon>Eukaryota</taxon>
        <taxon>Fungi</taxon>
        <taxon>Dikarya</taxon>
        <taxon>Basidiomycota</taxon>
        <taxon>Agaricomycotina</taxon>
        <taxon>Agaricomycetes</taxon>
        <taxon>Agaricomycetidae</taxon>
        <taxon>Agaricales</taxon>
        <taxon>Marasmiineae</taxon>
        <taxon>Mycenaceae</taxon>
        <taxon>Mycena</taxon>
    </lineage>
</organism>
<dbReference type="AlphaFoldDB" id="A0AAD7IS31"/>
<sequence length="198" mass="22332">SPLSTSRLADFPRQHAPRVRKLLVTASDYRSLSSHLADLSSLSLTSLEYHEAVIRSDYVPGTFSAMSVPPKLKNTKSPFILPSWRSHLDITALSFNYASLKLLDVFRMIELAQSTLQHLILYFQSRQDAVTATLWQLTDCPRIDLPELRAMELGYNDTLSLVPLLHRVRLTSLSLHDFGHSPDRDTTLGVAPIHLQLQ</sequence>
<comment type="caution">
    <text evidence="1">The sequence shown here is derived from an EMBL/GenBank/DDBJ whole genome shotgun (WGS) entry which is preliminary data.</text>
</comment>
<protein>
    <submittedName>
        <fullName evidence="1">Uncharacterized protein</fullName>
    </submittedName>
</protein>
<dbReference type="EMBL" id="JARJLG010000093">
    <property type="protein sequence ID" value="KAJ7747666.1"/>
    <property type="molecule type" value="Genomic_DNA"/>
</dbReference>
<proteinExistence type="predicted"/>